<sequence length="207" mass="22567">MNCNHKGPADPKGRALRLLRAAPRRPIMRVMIRHWFHLVLGLVLCAAGAWGMAQAVGHAWPYWTIADWPAATAEVIGVEPAQTIIWREDEAQYRLRVRYRPPGGTPVETVTGDTIGDRRLAMLRETTRLPGDTAPHATALVYYAPQHPAQVRLGRVGRASALTYAGVLSALGLLAAMLAAFGLRRIFGAVVSLAESRPAGRIAPDNR</sequence>
<protein>
    <submittedName>
        <fullName evidence="2">DUF3592 domain-containing protein</fullName>
    </submittedName>
</protein>
<dbReference type="RefSeq" id="WP_119780760.1">
    <property type="nucleotide sequence ID" value="NZ_QYUK01000011.1"/>
</dbReference>
<evidence type="ECO:0000313" key="2">
    <source>
        <dbReference type="EMBL" id="RJF89248.1"/>
    </source>
</evidence>
<reference evidence="2 3" key="1">
    <citation type="submission" date="2018-09" db="EMBL/GenBank/DDBJ databases">
        <authorList>
            <person name="Zhu H."/>
        </authorList>
    </citation>
    <scope>NUCLEOTIDE SEQUENCE [LARGE SCALE GENOMIC DNA]</scope>
    <source>
        <strain evidence="2 3">K1W22B-8</strain>
    </source>
</reference>
<evidence type="ECO:0000313" key="3">
    <source>
        <dbReference type="Proteomes" id="UP000284605"/>
    </source>
</evidence>
<name>A0A418WGZ1_9PROT</name>
<gene>
    <name evidence="2" type="ORF">D3874_21620</name>
</gene>
<keyword evidence="1" id="KW-0472">Membrane</keyword>
<feature type="transmembrane region" description="Helical" evidence="1">
    <location>
        <begin position="161"/>
        <end position="183"/>
    </location>
</feature>
<organism evidence="2 3">
    <name type="scientific">Oleomonas cavernae</name>
    <dbReference type="NCBI Taxonomy" id="2320859"/>
    <lineage>
        <taxon>Bacteria</taxon>
        <taxon>Pseudomonadati</taxon>
        <taxon>Pseudomonadota</taxon>
        <taxon>Alphaproteobacteria</taxon>
        <taxon>Acetobacterales</taxon>
        <taxon>Acetobacteraceae</taxon>
        <taxon>Oleomonas</taxon>
    </lineage>
</organism>
<dbReference type="AlphaFoldDB" id="A0A418WGZ1"/>
<keyword evidence="1" id="KW-1133">Transmembrane helix</keyword>
<keyword evidence="1" id="KW-0812">Transmembrane</keyword>
<dbReference type="Proteomes" id="UP000284605">
    <property type="component" value="Unassembled WGS sequence"/>
</dbReference>
<comment type="caution">
    <text evidence="2">The sequence shown here is derived from an EMBL/GenBank/DDBJ whole genome shotgun (WGS) entry which is preliminary data.</text>
</comment>
<proteinExistence type="predicted"/>
<dbReference type="EMBL" id="QYUK01000011">
    <property type="protein sequence ID" value="RJF89248.1"/>
    <property type="molecule type" value="Genomic_DNA"/>
</dbReference>
<evidence type="ECO:0000256" key="1">
    <source>
        <dbReference type="SAM" id="Phobius"/>
    </source>
</evidence>
<keyword evidence="3" id="KW-1185">Reference proteome</keyword>
<accession>A0A418WGZ1</accession>